<gene>
    <name evidence="2" type="ORF">C5O25_12020</name>
</gene>
<protein>
    <submittedName>
        <fullName evidence="2">Uncharacterized protein</fullName>
    </submittedName>
</protein>
<dbReference type="RefSeq" id="WP_107036961.1">
    <property type="nucleotide sequence ID" value="NZ_CAPRYV010000106.1"/>
</dbReference>
<dbReference type="GeneID" id="93424697"/>
<keyword evidence="1" id="KW-0472">Membrane</keyword>
<keyword evidence="1" id="KW-1133">Transmembrane helix</keyword>
<feature type="transmembrane region" description="Helical" evidence="1">
    <location>
        <begin position="44"/>
        <end position="65"/>
    </location>
</feature>
<keyword evidence="3" id="KW-1185">Reference proteome</keyword>
<dbReference type="Proteomes" id="UP000244925">
    <property type="component" value="Unassembled WGS sequence"/>
</dbReference>
<evidence type="ECO:0000313" key="2">
    <source>
        <dbReference type="EMBL" id="PWB05897.1"/>
    </source>
</evidence>
<dbReference type="AlphaFoldDB" id="A0A2V1IQK1"/>
<organism evidence="2 3">
    <name type="scientific">Paramuribaculum intestinale</name>
    <dbReference type="NCBI Taxonomy" id="2094151"/>
    <lineage>
        <taxon>Bacteria</taxon>
        <taxon>Pseudomonadati</taxon>
        <taxon>Bacteroidota</taxon>
        <taxon>Bacteroidia</taxon>
        <taxon>Bacteroidales</taxon>
        <taxon>Muribaculaceae</taxon>
        <taxon>Paramuribaculum</taxon>
    </lineage>
</organism>
<comment type="caution">
    <text evidence="2">The sequence shown here is derived from an EMBL/GenBank/DDBJ whole genome shotgun (WGS) entry which is preliminary data.</text>
</comment>
<name>A0A2V1IQK1_9BACT</name>
<accession>A0A2V1IQK1</accession>
<reference evidence="3" key="1">
    <citation type="submission" date="2018-02" db="EMBL/GenBank/DDBJ databases">
        <authorList>
            <person name="Clavel T."/>
            <person name="Strowig T."/>
        </authorList>
    </citation>
    <scope>NUCLEOTIDE SEQUENCE [LARGE SCALE GENOMIC DNA]</scope>
    <source>
        <strain evidence="3">DSM 100764</strain>
    </source>
</reference>
<evidence type="ECO:0000313" key="3">
    <source>
        <dbReference type="Proteomes" id="UP000244925"/>
    </source>
</evidence>
<proteinExistence type="predicted"/>
<dbReference type="EMBL" id="PUBV01000046">
    <property type="protein sequence ID" value="PWB05897.1"/>
    <property type="molecule type" value="Genomic_DNA"/>
</dbReference>
<keyword evidence="1" id="KW-0812">Transmembrane</keyword>
<sequence length="250" mass="28502">MNHSTDQNERDYGRLIEALTPKHAPVTRMKFVMPRHRRNRLARLLHHVGRVAAVLVIGVGIGLLLSRPDTTVAAEKTMELGIEKLRSSKGCRIELQARMLPSTHIRPFRLSPDGEMTPVVMNYYSDSVNAGITLDWVVQGQQHFIRILPEGEVFFDGQKLESSVPADFLRGMSVIFCYDSRKFLEMFDRRMVVDREGNATTVNGWMKDGTVGFVAKFSDYGGRLTCFRISDMSRKPHLMMLETTSIEYFD</sequence>
<evidence type="ECO:0000256" key="1">
    <source>
        <dbReference type="SAM" id="Phobius"/>
    </source>
</evidence>